<dbReference type="PANTHER" id="PTHR33702:SF16">
    <property type="match status" value="1"/>
</dbReference>
<accession>A0AAV1AT84</accession>
<organism evidence="1 2">
    <name type="scientific">Vicia faba</name>
    <name type="common">Broad bean</name>
    <name type="synonym">Faba vulgaris</name>
    <dbReference type="NCBI Taxonomy" id="3906"/>
    <lineage>
        <taxon>Eukaryota</taxon>
        <taxon>Viridiplantae</taxon>
        <taxon>Streptophyta</taxon>
        <taxon>Embryophyta</taxon>
        <taxon>Tracheophyta</taxon>
        <taxon>Spermatophyta</taxon>
        <taxon>Magnoliopsida</taxon>
        <taxon>eudicotyledons</taxon>
        <taxon>Gunneridae</taxon>
        <taxon>Pentapetalae</taxon>
        <taxon>rosids</taxon>
        <taxon>fabids</taxon>
        <taxon>Fabales</taxon>
        <taxon>Fabaceae</taxon>
        <taxon>Papilionoideae</taxon>
        <taxon>50 kb inversion clade</taxon>
        <taxon>NPAAA clade</taxon>
        <taxon>Hologalegina</taxon>
        <taxon>IRL clade</taxon>
        <taxon>Fabeae</taxon>
        <taxon>Vicia</taxon>
    </lineage>
</organism>
<dbReference type="Proteomes" id="UP001157006">
    <property type="component" value="Chromosome 5"/>
</dbReference>
<evidence type="ECO:0000313" key="1">
    <source>
        <dbReference type="EMBL" id="CAI8613414.1"/>
    </source>
</evidence>
<evidence type="ECO:0000313" key="2">
    <source>
        <dbReference type="Proteomes" id="UP001157006"/>
    </source>
</evidence>
<gene>
    <name evidence="1" type="ORF">VFH_V079480</name>
</gene>
<dbReference type="EMBL" id="OX451740">
    <property type="protein sequence ID" value="CAI8613414.1"/>
    <property type="molecule type" value="Genomic_DNA"/>
</dbReference>
<dbReference type="AlphaFoldDB" id="A0AAV1AT84"/>
<reference evidence="1 2" key="1">
    <citation type="submission" date="2023-01" db="EMBL/GenBank/DDBJ databases">
        <authorList>
            <person name="Kreplak J."/>
        </authorList>
    </citation>
    <scope>NUCLEOTIDE SEQUENCE [LARGE SCALE GENOMIC DNA]</scope>
</reference>
<keyword evidence="2" id="KW-1185">Reference proteome</keyword>
<proteinExistence type="predicted"/>
<protein>
    <submittedName>
        <fullName evidence="1">Uncharacterized protein</fullName>
    </submittedName>
</protein>
<dbReference type="PANTHER" id="PTHR33702">
    <property type="entry name" value="BNAA09G40010D PROTEIN"/>
    <property type="match status" value="1"/>
</dbReference>
<sequence>METESLLPKPTKVGGIKQYLRRRHYKHLEGSGKKLKIIRFKRSTRKFWRIRTIPKLRWVIKSPLKMLTNFKNAYMNFMLKSLSSDTIFGGKSISIASQVSEDYASDAFQTMLIYEISKALIVSHKLFPM</sequence>
<name>A0AAV1AT84_VICFA</name>